<reference evidence="1 2" key="1">
    <citation type="submission" date="2019-03" db="EMBL/GenBank/DDBJ databases">
        <title>Subsurface microbial communities from deep shales in Ohio and West Virginia, USA.</title>
        <authorList>
            <person name="Wrighton K."/>
        </authorList>
    </citation>
    <scope>NUCLEOTIDE SEQUENCE [LARGE SCALE GENOMIC DNA]</scope>
    <source>
        <strain evidence="1 2">MSL 6dP</strain>
    </source>
</reference>
<dbReference type="Proteomes" id="UP000295832">
    <property type="component" value="Unassembled WGS sequence"/>
</dbReference>
<sequence>MQILPVFNILKPEIKSISLIEKVDLYSRKDNIRGYNYASTIELDEVREDKNNTNHFEALLNIHNYSTDNDNGDLRVDQLNGEIYGLLKERRNIVDSKIIIDLIKYTSRLKPTFKREIDSWVGIVTFYIKWRVI</sequence>
<gene>
    <name evidence="1" type="ORF">C7959_15710</name>
</gene>
<keyword evidence="2" id="KW-1185">Reference proteome</keyword>
<dbReference type="AlphaFoldDB" id="A0A4R8GQG9"/>
<accession>A0A4R8GQG9</accession>
<evidence type="ECO:0000313" key="1">
    <source>
        <dbReference type="EMBL" id="TDX44323.1"/>
    </source>
</evidence>
<comment type="caution">
    <text evidence="1">The sequence shown here is derived from an EMBL/GenBank/DDBJ whole genome shotgun (WGS) entry which is preliminary data.</text>
</comment>
<dbReference type="RefSeq" id="WP_134119174.1">
    <property type="nucleotide sequence ID" value="NZ_SOEG01000057.1"/>
</dbReference>
<proteinExistence type="predicted"/>
<organism evidence="1 2">
    <name type="scientific">Orenia marismortui</name>
    <dbReference type="NCBI Taxonomy" id="46469"/>
    <lineage>
        <taxon>Bacteria</taxon>
        <taxon>Bacillati</taxon>
        <taxon>Bacillota</taxon>
        <taxon>Clostridia</taxon>
        <taxon>Halanaerobiales</taxon>
        <taxon>Halobacteroidaceae</taxon>
        <taxon>Orenia</taxon>
    </lineage>
</organism>
<protein>
    <submittedName>
        <fullName evidence="1">Uncharacterized protein</fullName>
    </submittedName>
</protein>
<dbReference type="EMBL" id="SOEG01000057">
    <property type="protein sequence ID" value="TDX44323.1"/>
    <property type="molecule type" value="Genomic_DNA"/>
</dbReference>
<evidence type="ECO:0000313" key="2">
    <source>
        <dbReference type="Proteomes" id="UP000295832"/>
    </source>
</evidence>
<name>A0A4R8GQG9_9FIRM</name>